<evidence type="ECO:0000256" key="6">
    <source>
        <dbReference type="ARBA" id="ARBA00022824"/>
    </source>
</evidence>
<dbReference type="PANTHER" id="PTHR12317:SF34">
    <property type="entry name" value="ACYLTRANSFERASE"/>
    <property type="match status" value="1"/>
</dbReference>
<organism evidence="13 14">
    <name type="scientific">Pelagomonas calceolata</name>
    <dbReference type="NCBI Taxonomy" id="35677"/>
    <lineage>
        <taxon>Eukaryota</taxon>
        <taxon>Sar</taxon>
        <taxon>Stramenopiles</taxon>
        <taxon>Ochrophyta</taxon>
        <taxon>Pelagophyceae</taxon>
        <taxon>Pelagomonadales</taxon>
        <taxon>Pelagomonadaceae</taxon>
        <taxon>Pelagomonas</taxon>
    </lineage>
</organism>
<comment type="caution">
    <text evidence="13">The sequence shown here is derived from an EMBL/GenBank/DDBJ whole genome shotgun (WGS) entry which is preliminary data.</text>
</comment>
<dbReference type="AlphaFoldDB" id="A0A8J2SE85"/>
<evidence type="ECO:0000256" key="3">
    <source>
        <dbReference type="ARBA" id="ARBA00022516"/>
    </source>
</evidence>
<evidence type="ECO:0000256" key="5">
    <source>
        <dbReference type="ARBA" id="ARBA00022692"/>
    </source>
</evidence>
<gene>
    <name evidence="13" type="ORF">PECAL_1P02580</name>
</gene>
<dbReference type="Pfam" id="PF03982">
    <property type="entry name" value="DAGAT"/>
    <property type="match status" value="1"/>
</dbReference>
<feature type="region of interest" description="Disordered" evidence="11">
    <location>
        <begin position="1"/>
        <end position="28"/>
    </location>
</feature>
<feature type="transmembrane region" description="Helical" evidence="12">
    <location>
        <begin position="111"/>
        <end position="129"/>
    </location>
</feature>
<accession>A0A8J2SE85</accession>
<evidence type="ECO:0000256" key="12">
    <source>
        <dbReference type="SAM" id="Phobius"/>
    </source>
</evidence>
<dbReference type="GO" id="GO:0006629">
    <property type="term" value="P:lipid metabolic process"/>
    <property type="evidence" value="ECO:0007669"/>
    <property type="project" value="UniProtKB-KW"/>
</dbReference>
<keyword evidence="10" id="KW-0012">Acyltransferase</keyword>
<dbReference type="GO" id="GO:0008374">
    <property type="term" value="F:O-acyltransferase activity"/>
    <property type="evidence" value="ECO:0007669"/>
    <property type="project" value="InterPro"/>
</dbReference>
<keyword evidence="9 12" id="KW-0472">Membrane</keyword>
<evidence type="ECO:0000256" key="9">
    <source>
        <dbReference type="ARBA" id="ARBA00023136"/>
    </source>
</evidence>
<dbReference type="GO" id="GO:0005789">
    <property type="term" value="C:endoplasmic reticulum membrane"/>
    <property type="evidence" value="ECO:0007669"/>
    <property type="project" value="UniProtKB-SubCell"/>
</dbReference>
<keyword evidence="7 12" id="KW-1133">Transmembrane helix</keyword>
<keyword evidence="8" id="KW-0443">Lipid metabolism</keyword>
<dbReference type="EMBL" id="CAKKNE010000001">
    <property type="protein sequence ID" value="CAH0363917.1"/>
    <property type="molecule type" value="Genomic_DNA"/>
</dbReference>
<comment type="similarity">
    <text evidence="2">Belongs to the diacylglycerol acyltransferase family.</text>
</comment>
<evidence type="ECO:0000256" key="4">
    <source>
        <dbReference type="ARBA" id="ARBA00022679"/>
    </source>
</evidence>
<evidence type="ECO:0000256" key="8">
    <source>
        <dbReference type="ARBA" id="ARBA00023098"/>
    </source>
</evidence>
<evidence type="ECO:0000256" key="1">
    <source>
        <dbReference type="ARBA" id="ARBA00004477"/>
    </source>
</evidence>
<evidence type="ECO:0000313" key="13">
    <source>
        <dbReference type="EMBL" id="CAH0363917.1"/>
    </source>
</evidence>
<evidence type="ECO:0000256" key="7">
    <source>
        <dbReference type="ARBA" id="ARBA00022989"/>
    </source>
</evidence>
<keyword evidence="14" id="KW-1185">Reference proteome</keyword>
<keyword evidence="5 12" id="KW-0812">Transmembrane</keyword>
<comment type="subcellular location">
    <subcellularLocation>
        <location evidence="1">Endoplasmic reticulum membrane</location>
        <topology evidence="1">Multi-pass membrane protein</topology>
    </subcellularLocation>
</comment>
<feature type="transmembrane region" description="Helical" evidence="12">
    <location>
        <begin position="70"/>
        <end position="90"/>
    </location>
</feature>
<protein>
    <recommendedName>
        <fullName evidence="15">Acyltransferase</fullName>
    </recommendedName>
</protein>
<evidence type="ECO:0000256" key="11">
    <source>
        <dbReference type="SAM" id="MobiDB-lite"/>
    </source>
</evidence>
<evidence type="ECO:0008006" key="15">
    <source>
        <dbReference type="Google" id="ProtNLM"/>
    </source>
</evidence>
<keyword evidence="6" id="KW-0256">Endoplasmic reticulum</keyword>
<dbReference type="PANTHER" id="PTHR12317">
    <property type="entry name" value="DIACYLGLYCEROL O-ACYLTRANSFERASE"/>
    <property type="match status" value="1"/>
</dbReference>
<evidence type="ECO:0000313" key="14">
    <source>
        <dbReference type="Proteomes" id="UP000789595"/>
    </source>
</evidence>
<dbReference type="OrthoDB" id="264532at2759"/>
<proteinExistence type="inferred from homology"/>
<feature type="transmembrane region" description="Helical" evidence="12">
    <location>
        <begin position="182"/>
        <end position="199"/>
    </location>
</feature>
<evidence type="ECO:0000256" key="10">
    <source>
        <dbReference type="ARBA" id="ARBA00023315"/>
    </source>
</evidence>
<dbReference type="InterPro" id="IPR007130">
    <property type="entry name" value="DAGAT"/>
</dbReference>
<feature type="transmembrane region" description="Helical" evidence="12">
    <location>
        <begin position="34"/>
        <end position="58"/>
    </location>
</feature>
<dbReference type="Proteomes" id="UP000789595">
    <property type="component" value="Unassembled WGS sequence"/>
</dbReference>
<sequence>MDGAATHCLTSRPLHPAAPRRHPPKRQRSTVEGFLEASATAFFVLGLPVVAAAIALAGARYVPETRRRELLAALLVHGASTGLVALPLAVCGLHGYHRRTGALHQLCATHLVWNAHLVAPGLSFYPFLVESFLLRSDPGTHAGVLRDTAQYFVWCCAPLVLATGAVKGVATRRRERFGWRHRAGLGGACFGVFAVYVWTQRSSASLPATLAASMAFYLYAAASYLPPQPEADGPEITGAREWPALRVWLKPFLLDAVEAYLGLEVVRDAPAPRRSVDAAALQRLERAAAATREAINEVTPLAPTAEIRRAVRDLSRAAATLDGLAASEERGERHALREGEACLVGFHPHGVVPFDAALATLRWPCGKAVVCTDAFTHVIPWMRDLGQWLGAREVTREAIGLSLRSGASVVLVPGGQAELFATSSYSKQVRIYRGHRGFVRVALQHRARLVPAFSFGEWELMDNVSMEGMQRWTRSWLGFPVPFWPYGRWGLPLPRRPPRGVRVVVGRPVDLPVDGAVDEAAVEACHRAYFEALFDLFERHKERAGYGDHELVFFDSALDAVKKKSV</sequence>
<feature type="compositionally biased region" description="Basic residues" evidence="11">
    <location>
        <begin position="18"/>
        <end position="28"/>
    </location>
</feature>
<reference evidence="13" key="1">
    <citation type="submission" date="2021-11" db="EMBL/GenBank/DDBJ databases">
        <authorList>
            <consortium name="Genoscope - CEA"/>
            <person name="William W."/>
        </authorList>
    </citation>
    <scope>NUCLEOTIDE SEQUENCE</scope>
</reference>
<keyword evidence="4" id="KW-0808">Transferase</keyword>
<evidence type="ECO:0000256" key="2">
    <source>
        <dbReference type="ARBA" id="ARBA00005420"/>
    </source>
</evidence>
<keyword evidence="3" id="KW-0444">Lipid biosynthesis</keyword>
<name>A0A8J2SE85_9STRA</name>
<feature type="transmembrane region" description="Helical" evidence="12">
    <location>
        <begin position="149"/>
        <end position="170"/>
    </location>
</feature>